<name>W9VHC0_9GAMM</name>
<evidence type="ECO:0000313" key="2">
    <source>
        <dbReference type="EMBL" id="EXJ15442.1"/>
    </source>
</evidence>
<proteinExistence type="predicted"/>
<evidence type="ECO:0000256" key="1">
    <source>
        <dbReference type="SAM" id="MobiDB-lite"/>
    </source>
</evidence>
<dbReference type="OrthoDB" id="5772990at2"/>
<dbReference type="EMBL" id="AONC01000026">
    <property type="protein sequence ID" value="EXJ15442.1"/>
    <property type="molecule type" value="Genomic_DNA"/>
</dbReference>
<dbReference type="Proteomes" id="UP000019460">
    <property type="component" value="Unassembled WGS sequence"/>
</dbReference>
<protein>
    <submittedName>
        <fullName evidence="2">Uncharacterized protein</fullName>
    </submittedName>
</protein>
<feature type="region of interest" description="Disordered" evidence="1">
    <location>
        <begin position="79"/>
        <end position="100"/>
    </location>
</feature>
<gene>
    <name evidence="2" type="ORF">D779_1406</name>
</gene>
<dbReference type="RefSeq" id="WP_043752859.1">
    <property type="nucleotide sequence ID" value="NZ_AONC01000026.1"/>
</dbReference>
<organism evidence="2 3">
    <name type="scientific">Imhoffiella purpurea</name>
    <dbReference type="NCBI Taxonomy" id="1249627"/>
    <lineage>
        <taxon>Bacteria</taxon>
        <taxon>Pseudomonadati</taxon>
        <taxon>Pseudomonadota</taxon>
        <taxon>Gammaproteobacteria</taxon>
        <taxon>Chromatiales</taxon>
        <taxon>Chromatiaceae</taxon>
        <taxon>Imhoffiella</taxon>
    </lineage>
</organism>
<sequence>MSSKIGTIKLDRETIIQLQALTLPGESLASVIQRAALALQTIGNGPDQDGMSRRMEALESRLDRIERCCGAYHDRIESDQRQTQASAFDGQAFRMRRNTL</sequence>
<comment type="caution">
    <text evidence="2">The sequence shown here is derived from an EMBL/GenBank/DDBJ whole genome shotgun (WGS) entry which is preliminary data.</text>
</comment>
<keyword evidence="3" id="KW-1185">Reference proteome</keyword>
<dbReference type="STRING" id="1249627.D779_1406"/>
<dbReference type="AlphaFoldDB" id="W9VHC0"/>
<evidence type="ECO:0000313" key="3">
    <source>
        <dbReference type="Proteomes" id="UP000019460"/>
    </source>
</evidence>
<accession>W9VHC0</accession>
<reference evidence="2 3" key="1">
    <citation type="submission" date="2012-11" db="EMBL/GenBank/DDBJ databases">
        <title>Genome assembly of Thiorhodococcus sp. AK35.</title>
        <authorList>
            <person name="Nupur N."/>
            <person name="Khatri I."/>
            <person name="Subramanian S."/>
            <person name="Pinnaka A."/>
        </authorList>
    </citation>
    <scope>NUCLEOTIDE SEQUENCE [LARGE SCALE GENOMIC DNA]</scope>
    <source>
        <strain evidence="2 3">AK35</strain>
    </source>
</reference>